<name>A0ABY0K4K3_9HYPH</name>
<gene>
    <name evidence="1" type="ORF">GA0071312_0319</name>
</gene>
<dbReference type="Proteomes" id="UP000182800">
    <property type="component" value="Unassembled WGS sequence"/>
</dbReference>
<proteinExistence type="predicted"/>
<evidence type="ECO:0008006" key="3">
    <source>
        <dbReference type="Google" id="ProtNLM"/>
    </source>
</evidence>
<comment type="caution">
    <text evidence="1">The sequence shown here is derived from an EMBL/GenBank/DDBJ whole genome shotgun (WGS) entry which is preliminary data.</text>
</comment>
<accession>A0ABY0K4K3</accession>
<reference evidence="1 2" key="1">
    <citation type="submission" date="2016-08" db="EMBL/GenBank/DDBJ databases">
        <authorList>
            <person name="Varghese N."/>
            <person name="Submissions Spin"/>
        </authorList>
    </citation>
    <scope>NUCLEOTIDE SEQUENCE [LARGE SCALE GENOMIC DNA]</scope>
    <source>
        <strain evidence="1 2">HL-109</strain>
    </source>
</reference>
<organism evidence="1 2">
    <name type="scientific">Saliniramus fredricksonii</name>
    <dbReference type="NCBI Taxonomy" id="1653334"/>
    <lineage>
        <taxon>Bacteria</taxon>
        <taxon>Pseudomonadati</taxon>
        <taxon>Pseudomonadota</taxon>
        <taxon>Alphaproteobacteria</taxon>
        <taxon>Hyphomicrobiales</taxon>
        <taxon>Salinarimonadaceae</taxon>
        <taxon>Saliniramus</taxon>
    </lineage>
</organism>
<evidence type="ECO:0000313" key="1">
    <source>
        <dbReference type="EMBL" id="SCC78492.1"/>
    </source>
</evidence>
<sequence length="127" mass="13405">MSNRFRALVRVQIALLALAIALLGFGHHHHKAPERDPDLVAYLELGGSLDDLCLTEMADNGEAPTGWPAYDCPACMLAGAITIPGVGTTALVVSYDVIAAHRPAVPARVAQFDPRAPPARGPPLSFV</sequence>
<keyword evidence="2" id="KW-1185">Reference proteome</keyword>
<protein>
    <recommendedName>
        <fullName evidence="3">DUF2946 domain-containing protein</fullName>
    </recommendedName>
</protein>
<dbReference type="EMBL" id="FMBM01000001">
    <property type="protein sequence ID" value="SCC78492.1"/>
    <property type="molecule type" value="Genomic_DNA"/>
</dbReference>
<evidence type="ECO:0000313" key="2">
    <source>
        <dbReference type="Proteomes" id="UP000182800"/>
    </source>
</evidence>